<dbReference type="EMBL" id="VFSU01000021">
    <property type="protein sequence ID" value="TPE61821.1"/>
    <property type="molecule type" value="Genomic_DNA"/>
</dbReference>
<dbReference type="RefSeq" id="WP_140927880.1">
    <property type="nucleotide sequence ID" value="NZ_VFSU01000021.1"/>
</dbReference>
<gene>
    <name evidence="3" type="ORF">FJQ54_07970</name>
</gene>
<feature type="signal peptide" evidence="2">
    <location>
        <begin position="1"/>
        <end position="28"/>
    </location>
</feature>
<dbReference type="OrthoDB" id="7409056at2"/>
<keyword evidence="2" id="KW-0732">Signal</keyword>
<comment type="caution">
    <text evidence="3">The sequence shown here is derived from an EMBL/GenBank/DDBJ whole genome shotgun (WGS) entry which is preliminary data.</text>
</comment>
<accession>A0A501XMB4</accession>
<feature type="region of interest" description="Disordered" evidence="1">
    <location>
        <begin position="90"/>
        <end position="110"/>
    </location>
</feature>
<evidence type="ECO:0000256" key="2">
    <source>
        <dbReference type="SAM" id="SignalP"/>
    </source>
</evidence>
<protein>
    <submittedName>
        <fullName evidence="3">Uncharacterized protein</fullName>
    </submittedName>
</protein>
<name>A0A501XMB4_9SPHN</name>
<sequence>MGRRFLTLLPLAASGLVLAVALSAPAVASEDKDFGCTVTRNIETQTVDMNPRYAGTLMEGGVGKRSAAAVARYMTDKIRPLTKLDGSAAVGAQGGADSKATGSEVVLGGN</sequence>
<evidence type="ECO:0000313" key="4">
    <source>
        <dbReference type="Proteomes" id="UP000319897"/>
    </source>
</evidence>
<evidence type="ECO:0000256" key="1">
    <source>
        <dbReference type="SAM" id="MobiDB-lite"/>
    </source>
</evidence>
<organism evidence="3 4">
    <name type="scientific">Sandaracinobacter neustonicus</name>
    <dbReference type="NCBI Taxonomy" id="1715348"/>
    <lineage>
        <taxon>Bacteria</taxon>
        <taxon>Pseudomonadati</taxon>
        <taxon>Pseudomonadota</taxon>
        <taxon>Alphaproteobacteria</taxon>
        <taxon>Sphingomonadales</taxon>
        <taxon>Sphingosinicellaceae</taxon>
        <taxon>Sandaracinobacter</taxon>
    </lineage>
</organism>
<proteinExistence type="predicted"/>
<reference evidence="3 4" key="1">
    <citation type="submission" date="2019-06" db="EMBL/GenBank/DDBJ databases">
        <authorList>
            <person name="Lee I."/>
            <person name="Jang G.I."/>
            <person name="Hwang C.Y."/>
        </authorList>
    </citation>
    <scope>NUCLEOTIDE SEQUENCE [LARGE SCALE GENOMIC DNA]</scope>
    <source>
        <strain evidence="3 4">PAMC 28131</strain>
    </source>
</reference>
<evidence type="ECO:0000313" key="3">
    <source>
        <dbReference type="EMBL" id="TPE61821.1"/>
    </source>
</evidence>
<feature type="chain" id="PRO_5021349534" evidence="2">
    <location>
        <begin position="29"/>
        <end position="110"/>
    </location>
</feature>
<dbReference type="AlphaFoldDB" id="A0A501XMB4"/>
<dbReference type="Proteomes" id="UP000319897">
    <property type="component" value="Unassembled WGS sequence"/>
</dbReference>
<keyword evidence="4" id="KW-1185">Reference proteome</keyword>